<evidence type="ECO:0000256" key="9">
    <source>
        <dbReference type="SAM" id="Phobius"/>
    </source>
</evidence>
<evidence type="ECO:0000256" key="6">
    <source>
        <dbReference type="ARBA" id="ARBA00022989"/>
    </source>
</evidence>
<evidence type="ECO:0000256" key="5">
    <source>
        <dbReference type="ARBA" id="ARBA00022692"/>
    </source>
</evidence>
<feature type="domain" description="TRAP C4-dicarboxylate transport system permease DctM subunit" evidence="11">
    <location>
        <begin position="207"/>
        <end position="610"/>
    </location>
</feature>
<feature type="transmembrane region" description="Helical" evidence="9">
    <location>
        <begin position="62"/>
        <end position="81"/>
    </location>
</feature>
<dbReference type="PANTHER" id="PTHR33362:SF2">
    <property type="entry name" value="TRAP TRANSPORTER LARGE PERMEASE PROTEIN"/>
    <property type="match status" value="1"/>
</dbReference>
<feature type="domain" description="Tripartite ATP-independent periplasmic transporters DctQ component" evidence="10">
    <location>
        <begin position="40"/>
        <end position="164"/>
    </location>
</feature>
<sequence length="616" mass="64988">MPPEALAGVVHPTLPANIIERYVGATAGVLGAALVVVEIGILGWGVFARYVLDNPATWTDEVATILFIWLSMIGAVIALQRGEHMRLTAAVDMLPQSWQPRFDAFAHVVSATFLAIVSWYAIQYTIAQADAITQALEIADSWRASALPVAFLAMLLIELGRLGRHRPTHLAGSAAIAAAILVLLFAFRGTWLAWGPMSLTVFFGPLVILFIFSGAPIAFCFASATIAYLYFGTGTPLTIVLIRMDVGMSNMLLLAVPMFIFLGLLIEVVGIAKTMVSFLVTLLGHVRGGLEYVLLGAMFLVSGISGSKVADMAAVAPVLLPEMKQLGNDPGRMVALLAASGVMAETIPPSLVLITVGAVAGVSIASLFAGGVLPAAVAALALVIFVSLQSRRSGAKSERASARDIWNAFLLAAPGLLLPLLIRFFVLEGITTATEVSTIGVFYSLVVGLCTWRKVAWRRLFPIMVETAALSGAVLLIIGAATAMAWALTQSGFSRGLVQVMSGTGSVVPFMALSILVFIVLGSVLEGLPVIVLFGPLVFPVARALQINDVHYAMVIILAMGLGVFAPPFGLAFYAACGIGRVDPSTVMKCIWPYLGVLLLALLVIATFPVITTALL</sequence>
<feature type="transmembrane region" description="Helical" evidence="9">
    <location>
        <begin position="206"/>
        <end position="231"/>
    </location>
</feature>
<feature type="transmembrane region" description="Helical" evidence="9">
    <location>
        <begin position="333"/>
        <end position="358"/>
    </location>
</feature>
<comment type="caution">
    <text evidence="12">The sequence shown here is derived from an EMBL/GenBank/DDBJ whole genome shotgun (WGS) entry which is preliminary data.</text>
</comment>
<feature type="transmembrane region" description="Helical" evidence="9">
    <location>
        <begin position="22"/>
        <end position="47"/>
    </location>
</feature>
<evidence type="ECO:0000313" key="12">
    <source>
        <dbReference type="EMBL" id="OAF05862.1"/>
    </source>
</evidence>
<dbReference type="PANTHER" id="PTHR33362">
    <property type="entry name" value="SIALIC ACID TRAP TRANSPORTER PERMEASE PROTEIN SIAT-RELATED"/>
    <property type="match status" value="1"/>
</dbReference>
<feature type="transmembrane region" description="Helical" evidence="9">
    <location>
        <begin position="364"/>
        <end position="388"/>
    </location>
</feature>
<feature type="transmembrane region" description="Helical" evidence="9">
    <location>
        <begin position="408"/>
        <end position="426"/>
    </location>
</feature>
<feature type="transmembrane region" description="Helical" evidence="9">
    <location>
        <begin position="438"/>
        <end position="456"/>
    </location>
</feature>
<evidence type="ECO:0000313" key="13">
    <source>
        <dbReference type="Proteomes" id="UP000076959"/>
    </source>
</evidence>
<dbReference type="GO" id="GO:0022857">
    <property type="term" value="F:transmembrane transporter activity"/>
    <property type="evidence" value="ECO:0007669"/>
    <property type="project" value="UniProtKB-UniRule"/>
</dbReference>
<feature type="transmembrane region" description="Helical" evidence="9">
    <location>
        <begin position="102"/>
        <end position="122"/>
    </location>
</feature>
<feature type="transmembrane region" description="Helical" evidence="9">
    <location>
        <begin position="142"/>
        <end position="162"/>
    </location>
</feature>
<dbReference type="GO" id="GO:0005886">
    <property type="term" value="C:plasma membrane"/>
    <property type="evidence" value="ECO:0007669"/>
    <property type="project" value="UniProtKB-SubCell"/>
</dbReference>
<comment type="function">
    <text evidence="8">Part of the tripartite ATP-independent periplasmic (TRAP) transport system.</text>
</comment>
<feature type="transmembrane region" description="Helical" evidence="9">
    <location>
        <begin position="292"/>
        <end position="321"/>
    </location>
</feature>
<keyword evidence="6 9" id="KW-1133">Transmembrane helix</keyword>
<comment type="subcellular location">
    <subcellularLocation>
        <location evidence="1 8">Cell inner membrane</location>
        <topology evidence="1 8">Multi-pass membrane protein</topology>
    </subcellularLocation>
</comment>
<dbReference type="EMBL" id="LUUB01000079">
    <property type="protein sequence ID" value="OAF05862.1"/>
    <property type="molecule type" value="Genomic_DNA"/>
</dbReference>
<feature type="transmembrane region" description="Helical" evidence="9">
    <location>
        <begin position="551"/>
        <end position="576"/>
    </location>
</feature>
<reference evidence="12 13" key="1">
    <citation type="submission" date="2016-03" db="EMBL/GenBank/DDBJ databases">
        <title>Draft Genome Sequence of the Strain BR 10245 (Bradyrhizobium sp.) isolated from nodules of Centrolobium paraense.</title>
        <authorList>
            <person name="Simoes-Araujo J.L.Sr."/>
            <person name="Barauna A.C."/>
            <person name="Silva K."/>
            <person name="Zilli J.E."/>
        </authorList>
    </citation>
    <scope>NUCLEOTIDE SEQUENCE [LARGE SCALE GENOMIC DNA]</scope>
    <source>
        <strain evidence="12 13">BR 10245</strain>
    </source>
</reference>
<dbReference type="Pfam" id="PF04290">
    <property type="entry name" value="DctQ"/>
    <property type="match status" value="1"/>
</dbReference>
<dbReference type="Pfam" id="PF06808">
    <property type="entry name" value="DctM"/>
    <property type="match status" value="1"/>
</dbReference>
<evidence type="ECO:0000256" key="3">
    <source>
        <dbReference type="ARBA" id="ARBA00022475"/>
    </source>
</evidence>
<evidence type="ECO:0000256" key="1">
    <source>
        <dbReference type="ARBA" id="ARBA00004429"/>
    </source>
</evidence>
<feature type="transmembrane region" description="Helical" evidence="9">
    <location>
        <begin position="508"/>
        <end position="539"/>
    </location>
</feature>
<gene>
    <name evidence="12" type="ORF">AYJ54_01375</name>
</gene>
<accession>A0A176YGU5</accession>
<evidence type="ECO:0000256" key="2">
    <source>
        <dbReference type="ARBA" id="ARBA00022448"/>
    </source>
</evidence>
<dbReference type="Proteomes" id="UP000076959">
    <property type="component" value="Unassembled WGS sequence"/>
</dbReference>
<keyword evidence="7 9" id="KW-0472">Membrane</keyword>
<dbReference type="InterPro" id="IPR055348">
    <property type="entry name" value="DctQ"/>
</dbReference>
<dbReference type="InterPro" id="IPR010656">
    <property type="entry name" value="DctM"/>
</dbReference>
<feature type="transmembrane region" description="Helical" evidence="9">
    <location>
        <begin position="591"/>
        <end position="615"/>
    </location>
</feature>
<feature type="transmembrane region" description="Helical" evidence="9">
    <location>
        <begin position="468"/>
        <end position="488"/>
    </location>
</feature>
<keyword evidence="5 9" id="KW-0812">Transmembrane</keyword>
<evidence type="ECO:0000256" key="7">
    <source>
        <dbReference type="ARBA" id="ARBA00023136"/>
    </source>
</evidence>
<keyword evidence="3" id="KW-1003">Cell membrane</keyword>
<organism evidence="12 13">
    <name type="scientific">Bradyrhizobium centrolobii</name>
    <dbReference type="NCBI Taxonomy" id="1505087"/>
    <lineage>
        <taxon>Bacteria</taxon>
        <taxon>Pseudomonadati</taxon>
        <taxon>Pseudomonadota</taxon>
        <taxon>Alphaproteobacteria</taxon>
        <taxon>Hyphomicrobiales</taxon>
        <taxon>Nitrobacteraceae</taxon>
        <taxon>Bradyrhizobium</taxon>
    </lineage>
</organism>
<evidence type="ECO:0000259" key="10">
    <source>
        <dbReference type="Pfam" id="PF04290"/>
    </source>
</evidence>
<protein>
    <submittedName>
        <fullName evidence="12">ABC transporter permease</fullName>
    </submittedName>
</protein>
<dbReference type="AlphaFoldDB" id="A0A176YGU5"/>
<dbReference type="InterPro" id="IPR004681">
    <property type="entry name" value="TRAP_DctM"/>
</dbReference>
<name>A0A176YGU5_9BRAD</name>
<feature type="transmembrane region" description="Helical" evidence="9">
    <location>
        <begin position="174"/>
        <end position="194"/>
    </location>
</feature>
<dbReference type="STRING" id="1505087.AYJ54_01375"/>
<keyword evidence="4 8" id="KW-0997">Cell inner membrane</keyword>
<keyword evidence="13" id="KW-1185">Reference proteome</keyword>
<proteinExistence type="predicted"/>
<evidence type="ECO:0000256" key="8">
    <source>
        <dbReference type="RuleBase" id="RU369079"/>
    </source>
</evidence>
<evidence type="ECO:0000259" key="11">
    <source>
        <dbReference type="Pfam" id="PF06808"/>
    </source>
</evidence>
<dbReference type="NCBIfam" id="TIGR00786">
    <property type="entry name" value="dctM"/>
    <property type="match status" value="1"/>
</dbReference>
<feature type="transmembrane region" description="Helical" evidence="9">
    <location>
        <begin position="252"/>
        <end position="272"/>
    </location>
</feature>
<evidence type="ECO:0000256" key="4">
    <source>
        <dbReference type="ARBA" id="ARBA00022519"/>
    </source>
</evidence>
<keyword evidence="2 8" id="KW-0813">Transport</keyword>